<dbReference type="EMBL" id="GBXM01077374">
    <property type="protein sequence ID" value="JAH31203.1"/>
    <property type="molecule type" value="Transcribed_RNA"/>
</dbReference>
<accession>A0A0E9RSF1</accession>
<evidence type="ECO:0000313" key="1">
    <source>
        <dbReference type="EMBL" id="JAH31203.1"/>
    </source>
</evidence>
<dbReference type="EMBL" id="GBXM01062822">
    <property type="protein sequence ID" value="JAH45755.1"/>
    <property type="molecule type" value="Transcribed_RNA"/>
</dbReference>
<sequence length="47" mass="5443">MVIVSREGINTYWWVECSVNYCIATCSTRQRMFGSDVMTVKQSCVLF</sequence>
<protein>
    <submittedName>
        <fullName evidence="1">Uncharacterized protein</fullName>
    </submittedName>
</protein>
<organism evidence="1">
    <name type="scientific">Anguilla anguilla</name>
    <name type="common">European freshwater eel</name>
    <name type="synonym">Muraena anguilla</name>
    <dbReference type="NCBI Taxonomy" id="7936"/>
    <lineage>
        <taxon>Eukaryota</taxon>
        <taxon>Metazoa</taxon>
        <taxon>Chordata</taxon>
        <taxon>Craniata</taxon>
        <taxon>Vertebrata</taxon>
        <taxon>Euteleostomi</taxon>
        <taxon>Actinopterygii</taxon>
        <taxon>Neopterygii</taxon>
        <taxon>Teleostei</taxon>
        <taxon>Anguilliformes</taxon>
        <taxon>Anguillidae</taxon>
        <taxon>Anguilla</taxon>
    </lineage>
</organism>
<dbReference type="AlphaFoldDB" id="A0A0E9RSF1"/>
<proteinExistence type="predicted"/>
<reference evidence="1" key="1">
    <citation type="submission" date="2014-11" db="EMBL/GenBank/DDBJ databases">
        <authorList>
            <person name="Amaro Gonzalez C."/>
        </authorList>
    </citation>
    <scope>NUCLEOTIDE SEQUENCE</scope>
</reference>
<name>A0A0E9RSF1_ANGAN</name>
<reference evidence="1" key="2">
    <citation type="journal article" date="2015" name="Fish Shellfish Immunol.">
        <title>Early steps in the European eel (Anguilla anguilla)-Vibrio vulnificus interaction in the gills: Role of the RtxA13 toxin.</title>
        <authorList>
            <person name="Callol A."/>
            <person name="Pajuelo D."/>
            <person name="Ebbesson L."/>
            <person name="Teles M."/>
            <person name="MacKenzie S."/>
            <person name="Amaro C."/>
        </authorList>
    </citation>
    <scope>NUCLEOTIDE SEQUENCE</scope>
</reference>